<keyword evidence="2" id="KW-0812">Transmembrane</keyword>
<dbReference type="HOGENOM" id="CLU_2898935_0_0_5"/>
<accession>A0A0D5LLN4</accession>
<dbReference type="STRING" id="1486262.TM49_04445"/>
<evidence type="ECO:0000256" key="1">
    <source>
        <dbReference type="SAM" id="MobiDB-lite"/>
    </source>
</evidence>
<keyword evidence="2" id="KW-1133">Transmembrane helix</keyword>
<evidence type="ECO:0000313" key="3">
    <source>
        <dbReference type="EMBL" id="AJY45109.1"/>
    </source>
</evidence>
<evidence type="ECO:0000313" key="4">
    <source>
        <dbReference type="Proteomes" id="UP000032611"/>
    </source>
</evidence>
<evidence type="ECO:0000256" key="2">
    <source>
        <dbReference type="SAM" id="Phobius"/>
    </source>
</evidence>
<keyword evidence="2" id="KW-0472">Membrane</keyword>
<dbReference type="KEGG" id="mey:TM49_04445"/>
<dbReference type="EMBL" id="CP010803">
    <property type="protein sequence ID" value="AJY45109.1"/>
    <property type="molecule type" value="Genomic_DNA"/>
</dbReference>
<dbReference type="AlphaFoldDB" id="A0A0D5LLN4"/>
<feature type="region of interest" description="Disordered" evidence="1">
    <location>
        <begin position="1"/>
        <end position="31"/>
    </location>
</feature>
<feature type="transmembrane region" description="Helical" evidence="2">
    <location>
        <begin position="37"/>
        <end position="59"/>
    </location>
</feature>
<dbReference type="PATRIC" id="fig|1486262.3.peg.909"/>
<keyword evidence="4" id="KW-1185">Reference proteome</keyword>
<gene>
    <name evidence="3" type="ORF">TM49_04445</name>
</gene>
<reference evidence="3 4" key="1">
    <citation type="journal article" date="2015" name="Genome Announc.">
        <title>Complete genome sequence of Martelella endophytica YC6887, which has antifungal activity associated with a halophyte.</title>
        <authorList>
            <person name="Khan A."/>
            <person name="Khan H."/>
            <person name="Chung E.J."/>
            <person name="Hossain M.T."/>
            <person name="Chung Y.R."/>
        </authorList>
    </citation>
    <scope>NUCLEOTIDE SEQUENCE [LARGE SCALE GENOMIC DNA]</scope>
    <source>
        <strain evidence="3">YC6887</strain>
    </source>
</reference>
<sequence length="62" mass="6599">MKQARTIGTPLRQIRKSLDPKQPTPPKAGKPLRASDIILALTVAMVLFALVARLSAALFGCG</sequence>
<protein>
    <submittedName>
        <fullName evidence="3">Uncharacterized protein</fullName>
    </submittedName>
</protein>
<proteinExistence type="predicted"/>
<name>A0A0D5LLN4_MAREN</name>
<dbReference type="RefSeq" id="WP_045679703.1">
    <property type="nucleotide sequence ID" value="NZ_CP010803.1"/>
</dbReference>
<organism evidence="3 4">
    <name type="scientific">Martelella endophytica</name>
    <dbReference type="NCBI Taxonomy" id="1486262"/>
    <lineage>
        <taxon>Bacteria</taxon>
        <taxon>Pseudomonadati</taxon>
        <taxon>Pseudomonadota</taxon>
        <taxon>Alphaproteobacteria</taxon>
        <taxon>Hyphomicrobiales</taxon>
        <taxon>Aurantimonadaceae</taxon>
        <taxon>Martelella</taxon>
    </lineage>
</organism>
<dbReference type="Proteomes" id="UP000032611">
    <property type="component" value="Chromosome"/>
</dbReference>